<proteinExistence type="predicted"/>
<evidence type="ECO:0000313" key="2">
    <source>
        <dbReference type="EMBL" id="TVV76953.1"/>
    </source>
</evidence>
<comment type="caution">
    <text evidence="2">The sequence shown here is derived from an EMBL/GenBank/DDBJ whole genome shotgun (WGS) entry which is preliminary data.</text>
</comment>
<reference evidence="2 3" key="1">
    <citation type="submission" date="2019-07" db="EMBL/GenBank/DDBJ databases">
        <title>Sphingomonas solaris sp. nov., isolated from a solar panel from Boston, Massachusetts.</title>
        <authorList>
            <person name="Tanner K."/>
            <person name="Pascual J."/>
            <person name="Mancuso C."/>
            <person name="Pereto J."/>
            <person name="Khalil A."/>
            <person name="Vilanova C."/>
        </authorList>
    </citation>
    <scope>NUCLEOTIDE SEQUENCE [LARGE SCALE GENOMIC DNA]</scope>
    <source>
        <strain evidence="2 3">R4DWN</strain>
    </source>
</reference>
<dbReference type="Gene3D" id="3.40.50.10140">
    <property type="entry name" value="Toll/interleukin-1 receptor homology (TIR) domain"/>
    <property type="match status" value="1"/>
</dbReference>
<evidence type="ECO:0000259" key="1">
    <source>
        <dbReference type="Pfam" id="PF13676"/>
    </source>
</evidence>
<dbReference type="Proteomes" id="UP000318681">
    <property type="component" value="Unassembled WGS sequence"/>
</dbReference>
<dbReference type="SUPFAM" id="SSF52200">
    <property type="entry name" value="Toll/Interleukin receptor TIR domain"/>
    <property type="match status" value="1"/>
</dbReference>
<evidence type="ECO:0000313" key="3">
    <source>
        <dbReference type="Proteomes" id="UP000318681"/>
    </source>
</evidence>
<keyword evidence="3" id="KW-1185">Reference proteome</keyword>
<dbReference type="OrthoDB" id="105971at2"/>
<gene>
    <name evidence="2" type="ORF">FOY91_02615</name>
</gene>
<dbReference type="InterPro" id="IPR000157">
    <property type="entry name" value="TIR_dom"/>
</dbReference>
<dbReference type="Pfam" id="PF13676">
    <property type="entry name" value="TIR_2"/>
    <property type="match status" value="1"/>
</dbReference>
<dbReference type="GO" id="GO:0007165">
    <property type="term" value="P:signal transduction"/>
    <property type="evidence" value="ECO:0007669"/>
    <property type="project" value="InterPro"/>
</dbReference>
<dbReference type="RefSeq" id="WP_145147834.1">
    <property type="nucleotide sequence ID" value="NZ_VNIM01000005.1"/>
</dbReference>
<dbReference type="InterPro" id="IPR035897">
    <property type="entry name" value="Toll_tir_struct_dom_sf"/>
</dbReference>
<name>A0A558RC75_9SPHN</name>
<feature type="domain" description="TIR" evidence="1">
    <location>
        <begin position="4"/>
        <end position="90"/>
    </location>
</feature>
<dbReference type="AlphaFoldDB" id="A0A558RC75"/>
<accession>A0A558RC75</accession>
<protein>
    <submittedName>
        <fullName evidence="2">TIR domain-containing protein</fullName>
    </submittedName>
</protein>
<sequence>MADIFLSYRRADRSIAVDELARIFERAGYSVWYAPKADVSDELASLMDEVRAARCVVGLWSRTAGQSPYVLEEFEAAHAARKLLAVETDEAKLPAQFLDRIAGRLTNVSAMTHGPELPQLLRGIVKIIGLPPRYKDVEDLIANTLDNDFGFYKIGNITIPARPILGIPKQPFAPRDVAITFDDVNHWDRETYPKILNKQFQHLFDTALSDHHLKAGGLTDNSLARLDSWDQAPEGQEDERGLVTFNFSKTSYFRIWATNSAIDVPFADENGRETTIRNSFCYQPYGDLSKSVLANNPGVEVVIISDTPQQTPQRQVLIRRRSEKAAGYKGWYQVSASGHLSLAHGDEEGRPSPFVTAIHEAKQEVADSLELDPDDYKMVGLLLKAQDLHPSFHGYIVTDRAADELKVEFCRDDWEGLKSAIAFDPDTVFTHIAENKWYPLSAMAMIAALQAFYPPSEVREAALRVKVKRAQDFYLVHNAGTDPN</sequence>
<dbReference type="EMBL" id="VNIM01000005">
    <property type="protein sequence ID" value="TVV76953.1"/>
    <property type="molecule type" value="Genomic_DNA"/>
</dbReference>
<organism evidence="2 3">
    <name type="scientific">Alterirhizorhabdus solaris</name>
    <dbReference type="NCBI Taxonomy" id="2529389"/>
    <lineage>
        <taxon>Bacteria</taxon>
        <taxon>Pseudomonadati</taxon>
        <taxon>Pseudomonadota</taxon>
        <taxon>Alphaproteobacteria</taxon>
        <taxon>Sphingomonadales</taxon>
        <taxon>Rhizorhabdaceae</taxon>
        <taxon>Alterirhizorhabdus</taxon>
    </lineage>
</organism>